<organism evidence="1 2">
    <name type="scientific">Dulcicalothrix desertica PCC 7102</name>
    <dbReference type="NCBI Taxonomy" id="232991"/>
    <lineage>
        <taxon>Bacteria</taxon>
        <taxon>Bacillati</taxon>
        <taxon>Cyanobacteriota</taxon>
        <taxon>Cyanophyceae</taxon>
        <taxon>Nostocales</taxon>
        <taxon>Calotrichaceae</taxon>
        <taxon>Dulcicalothrix</taxon>
    </lineage>
</organism>
<gene>
    <name evidence="1" type="ORF">DSM106972_097820</name>
</gene>
<dbReference type="RefSeq" id="WP_127087674.1">
    <property type="nucleotide sequence ID" value="NZ_RSCL01000066.1"/>
</dbReference>
<protein>
    <submittedName>
        <fullName evidence="1">Uncharacterized protein</fullName>
    </submittedName>
</protein>
<sequence>MTEYITPKQFKKAGIDIPMFSKIKDLFGAEETITVEWQSPNYTSREVTILWGLLQLKTEKGEKKTFIVRGKPGFCAAVIEKLQEDGKIVRKIQGS</sequence>
<name>A0A3S1CI61_9CYAN</name>
<dbReference type="AlphaFoldDB" id="A0A3S1CI61"/>
<evidence type="ECO:0000313" key="2">
    <source>
        <dbReference type="Proteomes" id="UP000271624"/>
    </source>
</evidence>
<evidence type="ECO:0000313" key="1">
    <source>
        <dbReference type="EMBL" id="RUS92887.1"/>
    </source>
</evidence>
<proteinExistence type="predicted"/>
<keyword evidence="2" id="KW-1185">Reference proteome</keyword>
<dbReference type="Proteomes" id="UP000271624">
    <property type="component" value="Unassembled WGS sequence"/>
</dbReference>
<reference evidence="1" key="1">
    <citation type="submission" date="2018-12" db="EMBL/GenBank/DDBJ databases">
        <authorList>
            <person name="Will S."/>
            <person name="Neumann-Schaal M."/>
            <person name="Henke P."/>
        </authorList>
    </citation>
    <scope>NUCLEOTIDE SEQUENCE</scope>
    <source>
        <strain evidence="1">PCC 7102</strain>
    </source>
</reference>
<accession>A0A3S1CI61</accession>
<dbReference type="EMBL" id="RSCL01000066">
    <property type="protein sequence ID" value="RUS92887.1"/>
    <property type="molecule type" value="Genomic_DNA"/>
</dbReference>
<dbReference type="OrthoDB" id="9870920at2"/>
<comment type="caution">
    <text evidence="1">The sequence shown here is derived from an EMBL/GenBank/DDBJ whole genome shotgun (WGS) entry which is preliminary data.</text>
</comment>
<reference evidence="1" key="2">
    <citation type="journal article" date="2019" name="Genome Biol. Evol.">
        <title>Day and night: Metabolic profiles and evolutionary relationships of six axenic non-marine cyanobacteria.</title>
        <authorList>
            <person name="Will S.E."/>
            <person name="Henke P."/>
            <person name="Boedeker C."/>
            <person name="Huang S."/>
            <person name="Brinkmann H."/>
            <person name="Rohde M."/>
            <person name="Jarek M."/>
            <person name="Friedl T."/>
            <person name="Seufert S."/>
            <person name="Schumacher M."/>
            <person name="Overmann J."/>
            <person name="Neumann-Schaal M."/>
            <person name="Petersen J."/>
        </authorList>
    </citation>
    <scope>NUCLEOTIDE SEQUENCE [LARGE SCALE GENOMIC DNA]</scope>
    <source>
        <strain evidence="1">PCC 7102</strain>
    </source>
</reference>